<dbReference type="InterPro" id="IPR055438">
    <property type="entry name" value="AstE_AspA_cat"/>
</dbReference>
<dbReference type="PANTHER" id="PTHR15162:SF7">
    <property type="entry name" value="SUCCINYLGLUTAMATE DESUCCINYLASE"/>
    <property type="match status" value="1"/>
</dbReference>
<evidence type="ECO:0000313" key="7">
    <source>
        <dbReference type="Proteomes" id="UP001524547"/>
    </source>
</evidence>
<name>A0ABT1VYL0_9PROT</name>
<dbReference type="Proteomes" id="UP001524547">
    <property type="component" value="Unassembled WGS sequence"/>
</dbReference>
<evidence type="ECO:0000256" key="1">
    <source>
        <dbReference type="ARBA" id="ARBA00001947"/>
    </source>
</evidence>
<reference evidence="6 7" key="1">
    <citation type="submission" date="2022-06" db="EMBL/GenBank/DDBJ databases">
        <title>Rhizosaccharibacter gen. nov. sp. nov. KSS12, endophytic bacteria isolated from sugarcane.</title>
        <authorList>
            <person name="Pitiwittayakul N."/>
        </authorList>
    </citation>
    <scope>NUCLEOTIDE SEQUENCE [LARGE SCALE GENOMIC DNA]</scope>
    <source>
        <strain evidence="6 7">KSS12</strain>
    </source>
</reference>
<evidence type="ECO:0000256" key="4">
    <source>
        <dbReference type="ARBA" id="ARBA00022833"/>
    </source>
</evidence>
<keyword evidence="7" id="KW-1185">Reference proteome</keyword>
<dbReference type="PANTHER" id="PTHR15162">
    <property type="entry name" value="ASPARTOACYLASE"/>
    <property type="match status" value="1"/>
</dbReference>
<evidence type="ECO:0000313" key="6">
    <source>
        <dbReference type="EMBL" id="MCQ8241428.1"/>
    </source>
</evidence>
<organism evidence="6 7">
    <name type="scientific">Rhizosaccharibacter radicis</name>
    <dbReference type="NCBI Taxonomy" id="2782605"/>
    <lineage>
        <taxon>Bacteria</taxon>
        <taxon>Pseudomonadati</taxon>
        <taxon>Pseudomonadota</taxon>
        <taxon>Alphaproteobacteria</taxon>
        <taxon>Acetobacterales</taxon>
        <taxon>Acetobacteraceae</taxon>
        <taxon>Rhizosaccharibacter</taxon>
    </lineage>
</organism>
<dbReference type="InterPro" id="IPR050178">
    <property type="entry name" value="AspA/AstE_fam"/>
</dbReference>
<dbReference type="Pfam" id="PF24827">
    <property type="entry name" value="AstE_AspA_cat"/>
    <property type="match status" value="1"/>
</dbReference>
<protein>
    <submittedName>
        <fullName evidence="6">Succinylglutamate desuccinylase/aspartoacylase family protein</fullName>
    </submittedName>
</protein>
<comment type="caution">
    <text evidence="6">The sequence shown here is derived from an EMBL/GenBank/DDBJ whole genome shotgun (WGS) entry which is preliminary data.</text>
</comment>
<accession>A0ABT1VYL0</accession>
<keyword evidence="3" id="KW-0378">Hydrolase</keyword>
<dbReference type="Gene3D" id="3.40.630.10">
    <property type="entry name" value="Zn peptidases"/>
    <property type="match status" value="1"/>
</dbReference>
<dbReference type="RefSeq" id="WP_422920168.1">
    <property type="nucleotide sequence ID" value="NZ_JAMZEJ010000006.1"/>
</dbReference>
<feature type="domain" description="Succinylglutamate desuccinylase/Aspartoacylase catalytic" evidence="5">
    <location>
        <begin position="51"/>
        <end position="239"/>
    </location>
</feature>
<keyword evidence="2" id="KW-0479">Metal-binding</keyword>
<sequence length="332" mass="35999">MSDPADILPPSLGVPPPLPRFAVNLRPPDLSPWRAGNAGIPGVMRFDSGRAGPHVVLSALMHGNEFAGAIVLDELLRGGFTPEKGRLSVAFLNLDAFSRFDRERPTASRFVDEDMNRLWDPAILGSSRDSSELRRAREVLPLVEQADLLLDLHSMLWPSEALILSGPTAKGLRLGTRIGIPATVIADAGHRSGPRLIDYRGFTDRPDTGPAACLLEAGPHWEPETVDIARRAVRALLLHAGLMSGRPEQPGRPRLAEVTHVVTAATGGFSFTRPYRGSDIVAEEGTVIARDGGEDIRTPFPDCMLVMPSLRPSRGHTAVRLARLLREDEIPA</sequence>
<gene>
    <name evidence="6" type="ORF">NFI88_11330</name>
</gene>
<dbReference type="SUPFAM" id="SSF53187">
    <property type="entry name" value="Zn-dependent exopeptidases"/>
    <property type="match status" value="1"/>
</dbReference>
<comment type="cofactor">
    <cofactor evidence="1">
        <name>Zn(2+)</name>
        <dbReference type="ChEBI" id="CHEBI:29105"/>
    </cofactor>
</comment>
<proteinExistence type="predicted"/>
<evidence type="ECO:0000256" key="2">
    <source>
        <dbReference type="ARBA" id="ARBA00022723"/>
    </source>
</evidence>
<evidence type="ECO:0000256" key="3">
    <source>
        <dbReference type="ARBA" id="ARBA00022801"/>
    </source>
</evidence>
<dbReference type="EMBL" id="JAMZEJ010000006">
    <property type="protein sequence ID" value="MCQ8241428.1"/>
    <property type="molecule type" value="Genomic_DNA"/>
</dbReference>
<keyword evidence="4" id="KW-0862">Zinc</keyword>
<evidence type="ECO:0000259" key="5">
    <source>
        <dbReference type="Pfam" id="PF24827"/>
    </source>
</evidence>